<dbReference type="Proteomes" id="UP001596484">
    <property type="component" value="Unassembled WGS sequence"/>
</dbReference>
<comment type="caution">
    <text evidence="1">The sequence shown here is derived from an EMBL/GenBank/DDBJ whole genome shotgun (WGS) entry which is preliminary data.</text>
</comment>
<keyword evidence="2" id="KW-1185">Reference proteome</keyword>
<gene>
    <name evidence="1" type="ORF">ACFQS9_18505</name>
</gene>
<dbReference type="RefSeq" id="WP_378407316.1">
    <property type="nucleotide sequence ID" value="NZ_JBHTCS010000022.1"/>
</dbReference>
<evidence type="ECO:0000313" key="2">
    <source>
        <dbReference type="Proteomes" id="UP001596484"/>
    </source>
</evidence>
<sequence>MTLHQVLSLPESASALDPLSDGLQNRIRATLDGRPVDRALRGGWLGHPVHPAIVTVPLGAWTSALANRPEALSLLGLTVAAAAGAVGGHIAHGADGIGGPPDSG</sequence>
<organism evidence="1 2">
    <name type="scientific">Rhodococcus daqingensis</name>
    <dbReference type="NCBI Taxonomy" id="2479363"/>
    <lineage>
        <taxon>Bacteria</taxon>
        <taxon>Bacillati</taxon>
        <taxon>Actinomycetota</taxon>
        <taxon>Actinomycetes</taxon>
        <taxon>Mycobacteriales</taxon>
        <taxon>Nocardiaceae</taxon>
        <taxon>Rhodococcus</taxon>
    </lineage>
</organism>
<proteinExistence type="predicted"/>
<name>A0ABW2S194_9NOCA</name>
<dbReference type="EMBL" id="JBHTCS010000022">
    <property type="protein sequence ID" value="MFC7449892.1"/>
    <property type="molecule type" value="Genomic_DNA"/>
</dbReference>
<accession>A0ABW2S194</accession>
<evidence type="ECO:0000313" key="1">
    <source>
        <dbReference type="EMBL" id="MFC7449892.1"/>
    </source>
</evidence>
<protein>
    <submittedName>
        <fullName evidence="1">Uncharacterized protein</fullName>
    </submittedName>
</protein>
<reference evidence="2" key="1">
    <citation type="journal article" date="2019" name="Int. J. Syst. Evol. Microbiol.">
        <title>The Global Catalogue of Microorganisms (GCM) 10K type strain sequencing project: providing services to taxonomists for standard genome sequencing and annotation.</title>
        <authorList>
            <consortium name="The Broad Institute Genomics Platform"/>
            <consortium name="The Broad Institute Genome Sequencing Center for Infectious Disease"/>
            <person name="Wu L."/>
            <person name="Ma J."/>
        </authorList>
    </citation>
    <scope>NUCLEOTIDE SEQUENCE [LARGE SCALE GENOMIC DNA]</scope>
    <source>
        <strain evidence="2">ICMP 19430</strain>
    </source>
</reference>